<dbReference type="Proteomes" id="UP000827986">
    <property type="component" value="Unassembled WGS sequence"/>
</dbReference>
<accession>A0A9D3WLM6</accession>
<name>A0A9D3WLM6_9SAUR</name>
<sequence>MSHPGCAGTQGRPQPRPPQCPAAVGWEEEEEWVEEEEEEEEETEEEDVSPEQETIRVIQQHLQGRAELVEDRAQQLGFLHVVPCLCFLAQQQGLDSLEPQVSKAALVESIAVVLTWI</sequence>
<evidence type="ECO:0000256" key="1">
    <source>
        <dbReference type="SAM" id="MobiDB-lite"/>
    </source>
</evidence>
<organism evidence="2 3">
    <name type="scientific">Mauremys mutica</name>
    <name type="common">yellowpond turtle</name>
    <dbReference type="NCBI Taxonomy" id="74926"/>
    <lineage>
        <taxon>Eukaryota</taxon>
        <taxon>Metazoa</taxon>
        <taxon>Chordata</taxon>
        <taxon>Craniata</taxon>
        <taxon>Vertebrata</taxon>
        <taxon>Euteleostomi</taxon>
        <taxon>Archelosauria</taxon>
        <taxon>Testudinata</taxon>
        <taxon>Testudines</taxon>
        <taxon>Cryptodira</taxon>
        <taxon>Durocryptodira</taxon>
        <taxon>Testudinoidea</taxon>
        <taxon>Geoemydidae</taxon>
        <taxon>Geoemydinae</taxon>
        <taxon>Mauremys</taxon>
    </lineage>
</organism>
<dbReference type="AlphaFoldDB" id="A0A9D3WLM6"/>
<reference evidence="2" key="1">
    <citation type="submission" date="2021-09" db="EMBL/GenBank/DDBJ databases">
        <title>The genome of Mauremys mutica provides insights into the evolution of semi-aquatic lifestyle.</title>
        <authorList>
            <person name="Gong S."/>
            <person name="Gao Y."/>
        </authorList>
    </citation>
    <scope>NUCLEOTIDE SEQUENCE</scope>
    <source>
        <strain evidence="2">MM-2020</strain>
        <tissue evidence="2">Muscle</tissue>
    </source>
</reference>
<comment type="caution">
    <text evidence="2">The sequence shown here is derived from an EMBL/GenBank/DDBJ whole genome shotgun (WGS) entry which is preliminary data.</text>
</comment>
<dbReference type="EMBL" id="JAHDVG010000520">
    <property type="protein sequence ID" value="KAH1164814.1"/>
    <property type="molecule type" value="Genomic_DNA"/>
</dbReference>
<feature type="compositionally biased region" description="Acidic residues" evidence="1">
    <location>
        <begin position="26"/>
        <end position="50"/>
    </location>
</feature>
<protein>
    <submittedName>
        <fullName evidence="2">Uncharacterized protein</fullName>
    </submittedName>
</protein>
<keyword evidence="3" id="KW-1185">Reference proteome</keyword>
<evidence type="ECO:0000313" key="3">
    <source>
        <dbReference type="Proteomes" id="UP000827986"/>
    </source>
</evidence>
<feature type="region of interest" description="Disordered" evidence="1">
    <location>
        <begin position="1"/>
        <end position="53"/>
    </location>
</feature>
<proteinExistence type="predicted"/>
<gene>
    <name evidence="2" type="ORF">KIL84_002630</name>
</gene>
<evidence type="ECO:0000313" key="2">
    <source>
        <dbReference type="EMBL" id="KAH1164814.1"/>
    </source>
</evidence>